<keyword evidence="2" id="KW-0732">Signal</keyword>
<proteinExistence type="predicted"/>
<name>A0A540X0H4_9BACT</name>
<protein>
    <submittedName>
        <fullName evidence="3">Uncharacterized protein</fullName>
    </submittedName>
</protein>
<reference evidence="3 4" key="1">
    <citation type="submission" date="2019-06" db="EMBL/GenBank/DDBJ databases">
        <authorList>
            <person name="Livingstone P."/>
            <person name="Whitworth D."/>
        </authorList>
    </citation>
    <scope>NUCLEOTIDE SEQUENCE [LARGE SCALE GENOMIC DNA]</scope>
    <source>
        <strain evidence="3 4">AM401</strain>
    </source>
</reference>
<sequence length="223" mass="23255">MSRPESGPRGALGRLSAVLLSLGLAAPASAQLAVSERGGPIRFQVGEESLTVSLSRDVVRGGGFDLRRTGSSLKGRLRGGDVDLRWPQGPIVGRVGVEDSRLELSRMASEQGLRVDGELAHWPTSLVISPVGISGDVGGCSYTLTVAGGHYTGWRTCQPDVDGEPTSVSLSLPKTMEVLGEKEQAALLSLLLSAQGLPPAPPREASDSGRTLEGPGLDEGPRR</sequence>
<feature type="signal peptide" evidence="2">
    <location>
        <begin position="1"/>
        <end position="30"/>
    </location>
</feature>
<feature type="chain" id="PRO_5022098074" evidence="2">
    <location>
        <begin position="31"/>
        <end position="223"/>
    </location>
</feature>
<evidence type="ECO:0000256" key="2">
    <source>
        <dbReference type="SAM" id="SignalP"/>
    </source>
</evidence>
<dbReference type="OrthoDB" id="5382182at2"/>
<evidence type="ECO:0000313" key="4">
    <source>
        <dbReference type="Proteomes" id="UP000315369"/>
    </source>
</evidence>
<organism evidence="3 4">
    <name type="scientific">Myxococcus llanfairpwllgwyngyllgogerychwyrndrobwllllantysiliogogogochensis</name>
    <dbReference type="NCBI Taxonomy" id="2590453"/>
    <lineage>
        <taxon>Bacteria</taxon>
        <taxon>Pseudomonadati</taxon>
        <taxon>Myxococcota</taxon>
        <taxon>Myxococcia</taxon>
        <taxon>Myxococcales</taxon>
        <taxon>Cystobacterineae</taxon>
        <taxon>Myxococcaceae</taxon>
        <taxon>Myxococcus</taxon>
    </lineage>
</organism>
<dbReference type="RefSeq" id="WP_141643627.1">
    <property type="nucleotide sequence ID" value="NZ_VIFM01000061.1"/>
</dbReference>
<keyword evidence="4" id="KW-1185">Reference proteome</keyword>
<gene>
    <name evidence="3" type="ORF">FJV41_17450</name>
</gene>
<feature type="region of interest" description="Disordered" evidence="1">
    <location>
        <begin position="196"/>
        <end position="223"/>
    </location>
</feature>
<evidence type="ECO:0000256" key="1">
    <source>
        <dbReference type="SAM" id="MobiDB-lite"/>
    </source>
</evidence>
<dbReference type="EMBL" id="VIFM01000061">
    <property type="protein sequence ID" value="TQF14710.1"/>
    <property type="molecule type" value="Genomic_DNA"/>
</dbReference>
<evidence type="ECO:0000313" key="3">
    <source>
        <dbReference type="EMBL" id="TQF14710.1"/>
    </source>
</evidence>
<accession>A0A540X0H4</accession>
<dbReference type="AlphaFoldDB" id="A0A540X0H4"/>
<comment type="caution">
    <text evidence="3">The sequence shown here is derived from an EMBL/GenBank/DDBJ whole genome shotgun (WGS) entry which is preliminary data.</text>
</comment>
<dbReference type="Proteomes" id="UP000315369">
    <property type="component" value="Unassembled WGS sequence"/>
</dbReference>